<evidence type="ECO:0000313" key="5">
    <source>
        <dbReference type="EMBL" id="CAE8712095.1"/>
    </source>
</evidence>
<dbReference type="SMART" id="SM00248">
    <property type="entry name" value="ANK"/>
    <property type="match status" value="4"/>
</dbReference>
<sequence>MKARRSAEVLAAARRADWKRASALLATGADANAQGAHGVSSLMLAAKQGASQACCELLAARANLDARDEAGETAVAWACRSHVASASAVLQTLLEGRASVNGRNLSGRTVLMMAAEGTSKEALLLLLQARADVHAAAPPAGAQKAWAQGLVCNYIGDRVEQQEIGRNFIYNPTPELKPSSAFERETDGQPSAGSRVFAAAVGLWEPLAHSKRGNINQYKHLFHAGGAKHGLGKNPTAVFFDRRLRTALGDYMQHRRTEDEMEERRREEEMDDAATDQELSEMASFMEQETSLDEAADGADEQEAELAELAEGEDEFDDGASARYSEIDILESLDMFISNVAPLRMQDLASPPLSAEEAAAVASQTAKLRSLRDRRAEEGDTALMVAARNGHASLCRILMGFGAEPGRLDCRGTCPLSAAAEGNHMSACQLMVGSVPSSVREAAIIAAERRGQEVAAAVLRGYQVLACP</sequence>
<evidence type="ECO:0000256" key="2">
    <source>
        <dbReference type="ARBA" id="ARBA00023043"/>
    </source>
</evidence>
<dbReference type="EMBL" id="CAJNNW010032268">
    <property type="protein sequence ID" value="CAE8712095.1"/>
    <property type="molecule type" value="Genomic_DNA"/>
</dbReference>
<feature type="compositionally biased region" description="Basic and acidic residues" evidence="4">
    <location>
        <begin position="254"/>
        <end position="268"/>
    </location>
</feature>
<dbReference type="Proteomes" id="UP000626109">
    <property type="component" value="Unassembled WGS sequence"/>
</dbReference>
<feature type="region of interest" description="Disordered" evidence="4">
    <location>
        <begin position="254"/>
        <end position="274"/>
    </location>
</feature>
<feature type="repeat" description="ANK" evidence="3">
    <location>
        <begin position="37"/>
        <end position="69"/>
    </location>
</feature>
<evidence type="ECO:0000256" key="4">
    <source>
        <dbReference type="SAM" id="MobiDB-lite"/>
    </source>
</evidence>
<evidence type="ECO:0000256" key="1">
    <source>
        <dbReference type="ARBA" id="ARBA00022737"/>
    </source>
</evidence>
<dbReference type="InterPro" id="IPR002110">
    <property type="entry name" value="Ankyrin_rpt"/>
</dbReference>
<protein>
    <submittedName>
        <fullName evidence="5">Uncharacterized protein</fullName>
    </submittedName>
</protein>
<proteinExistence type="predicted"/>
<keyword evidence="2 3" id="KW-0040">ANK repeat</keyword>
<dbReference type="Gene3D" id="1.25.40.20">
    <property type="entry name" value="Ankyrin repeat-containing domain"/>
    <property type="match status" value="2"/>
</dbReference>
<dbReference type="PANTHER" id="PTHR24173">
    <property type="entry name" value="ANKYRIN REPEAT CONTAINING"/>
    <property type="match status" value="1"/>
</dbReference>
<dbReference type="AlphaFoldDB" id="A0A813KSU1"/>
<accession>A0A813KSU1</accession>
<name>A0A813KSU1_POLGL</name>
<evidence type="ECO:0000256" key="3">
    <source>
        <dbReference type="PROSITE-ProRule" id="PRU00023"/>
    </source>
</evidence>
<dbReference type="PROSITE" id="PS50088">
    <property type="entry name" value="ANK_REPEAT"/>
    <property type="match status" value="2"/>
</dbReference>
<dbReference type="PANTHER" id="PTHR24173:SF74">
    <property type="entry name" value="ANKYRIN REPEAT DOMAIN-CONTAINING PROTEIN 16"/>
    <property type="match status" value="1"/>
</dbReference>
<reference evidence="5" key="1">
    <citation type="submission" date="2021-02" db="EMBL/GenBank/DDBJ databases">
        <authorList>
            <person name="Dougan E. K."/>
            <person name="Rhodes N."/>
            <person name="Thang M."/>
            <person name="Chan C."/>
        </authorList>
    </citation>
    <scope>NUCLEOTIDE SEQUENCE</scope>
</reference>
<comment type="caution">
    <text evidence="5">The sequence shown here is derived from an EMBL/GenBank/DDBJ whole genome shotgun (WGS) entry which is preliminary data.</text>
</comment>
<dbReference type="SUPFAM" id="SSF48403">
    <property type="entry name" value="Ankyrin repeat"/>
    <property type="match status" value="2"/>
</dbReference>
<organism evidence="5 6">
    <name type="scientific">Polarella glacialis</name>
    <name type="common">Dinoflagellate</name>
    <dbReference type="NCBI Taxonomy" id="89957"/>
    <lineage>
        <taxon>Eukaryota</taxon>
        <taxon>Sar</taxon>
        <taxon>Alveolata</taxon>
        <taxon>Dinophyceae</taxon>
        <taxon>Suessiales</taxon>
        <taxon>Suessiaceae</taxon>
        <taxon>Polarella</taxon>
    </lineage>
</organism>
<keyword evidence="1" id="KW-0677">Repeat</keyword>
<feature type="repeat" description="ANK" evidence="3">
    <location>
        <begin position="378"/>
        <end position="410"/>
    </location>
</feature>
<dbReference type="PROSITE" id="PS50297">
    <property type="entry name" value="ANK_REP_REGION"/>
    <property type="match status" value="1"/>
</dbReference>
<dbReference type="InterPro" id="IPR036770">
    <property type="entry name" value="Ankyrin_rpt-contain_sf"/>
</dbReference>
<gene>
    <name evidence="5" type="ORF">PGLA2088_LOCUS36835</name>
</gene>
<evidence type="ECO:0000313" key="6">
    <source>
        <dbReference type="Proteomes" id="UP000626109"/>
    </source>
</evidence>
<dbReference type="Pfam" id="PF12796">
    <property type="entry name" value="Ank_2"/>
    <property type="match status" value="2"/>
</dbReference>